<protein>
    <submittedName>
        <fullName evidence="1">Uncharacterized protein</fullName>
    </submittedName>
</protein>
<dbReference type="HOGENOM" id="CLU_1222721_0_0_5"/>
<evidence type="ECO:0000313" key="1">
    <source>
        <dbReference type="EMBL" id="EGF91967.1"/>
    </source>
</evidence>
<sequence>MFELSHNDSPVAGKRKPSRPKLELTVATYAEIDGIGMGLLSNGEPYLTQRGLAALCGVQNAHIGNIGRDWATGKPRVAAIQERLGFRRAQAHRVLTHDGHRLFAYDMAIAQAVLDYYALDVAKPEAVRNRRRFAEGALKSHILKQFNTLPVTAEPLRFEPVARAEDDDGHGPVAALLMQVWTLYVLSFWMAVNHIEELRTRLAQAPWNRLGFYLPLKAFLEIQAEVLRRNGTFSVR</sequence>
<dbReference type="EMBL" id="GL883077">
    <property type="protein sequence ID" value="EGF91967.1"/>
    <property type="molecule type" value="Genomic_DNA"/>
</dbReference>
<dbReference type="AlphaFoldDB" id="F4QJL6"/>
<dbReference type="OrthoDB" id="5917964at2"/>
<reference evidence="2" key="1">
    <citation type="submission" date="2011-03" db="EMBL/GenBank/DDBJ databases">
        <title>Draft genome sequence of Brevundimonas diminuta.</title>
        <authorList>
            <person name="Brown P.J.B."/>
            <person name="Buechlein A."/>
            <person name="Hemmerich C."/>
            <person name="Brun Y.V."/>
        </authorList>
    </citation>
    <scope>NUCLEOTIDE SEQUENCE [LARGE SCALE GENOMIC DNA]</scope>
    <source>
        <strain evidence="2">C19</strain>
    </source>
</reference>
<name>F4QJL6_9CAUL</name>
<proteinExistence type="predicted"/>
<dbReference type="Proteomes" id="UP000006512">
    <property type="component" value="Unassembled WGS sequence"/>
</dbReference>
<dbReference type="eggNOG" id="ENOG502ZA91">
    <property type="taxonomic scope" value="Bacteria"/>
</dbReference>
<keyword evidence="2" id="KW-1185">Reference proteome</keyword>
<dbReference type="RefSeq" id="WP_006271135.1">
    <property type="nucleotide sequence ID" value="NZ_GL883077.1"/>
</dbReference>
<gene>
    <name evidence="1" type="ORF">ABI_03990</name>
</gene>
<organism evidence="1 2">
    <name type="scientific">Asticcacaulis biprosthecium C19</name>
    <dbReference type="NCBI Taxonomy" id="715226"/>
    <lineage>
        <taxon>Bacteria</taxon>
        <taxon>Pseudomonadati</taxon>
        <taxon>Pseudomonadota</taxon>
        <taxon>Alphaproteobacteria</taxon>
        <taxon>Caulobacterales</taxon>
        <taxon>Caulobacteraceae</taxon>
        <taxon>Asticcacaulis</taxon>
    </lineage>
</organism>
<evidence type="ECO:0000313" key="2">
    <source>
        <dbReference type="Proteomes" id="UP000006512"/>
    </source>
</evidence>
<accession>F4QJL6</accession>